<keyword evidence="2" id="KW-0472">Membrane</keyword>
<feature type="region of interest" description="Disordered" evidence="1">
    <location>
        <begin position="1"/>
        <end position="25"/>
    </location>
</feature>
<feature type="transmembrane region" description="Helical" evidence="2">
    <location>
        <begin position="26"/>
        <end position="44"/>
    </location>
</feature>
<reference evidence="3 4" key="1">
    <citation type="submission" date="2020-07" db="EMBL/GenBank/DDBJ databases">
        <title>Sequencing the genomes of 1000 actinobacteria strains.</title>
        <authorList>
            <person name="Klenk H.-P."/>
        </authorList>
    </citation>
    <scope>NUCLEOTIDE SEQUENCE [LARGE SCALE GENOMIC DNA]</scope>
    <source>
        <strain evidence="3 4">DSM 45763</strain>
    </source>
</reference>
<evidence type="ECO:0000256" key="2">
    <source>
        <dbReference type="SAM" id="Phobius"/>
    </source>
</evidence>
<dbReference type="Proteomes" id="UP000576393">
    <property type="component" value="Unassembled WGS sequence"/>
</dbReference>
<keyword evidence="2" id="KW-0812">Transmembrane</keyword>
<keyword evidence="2" id="KW-1133">Transmembrane helix</keyword>
<evidence type="ECO:0000313" key="4">
    <source>
        <dbReference type="Proteomes" id="UP000576393"/>
    </source>
</evidence>
<proteinExistence type="predicted"/>
<organism evidence="3 4">
    <name type="scientific">Streptosporangium sandarakinum</name>
    <dbReference type="NCBI Taxonomy" id="1260955"/>
    <lineage>
        <taxon>Bacteria</taxon>
        <taxon>Bacillati</taxon>
        <taxon>Actinomycetota</taxon>
        <taxon>Actinomycetes</taxon>
        <taxon>Streptosporangiales</taxon>
        <taxon>Streptosporangiaceae</taxon>
        <taxon>Streptosporangium</taxon>
    </lineage>
</organism>
<protein>
    <submittedName>
        <fullName evidence="3">Uncharacterized protein</fullName>
    </submittedName>
</protein>
<feature type="compositionally biased region" description="Gly residues" evidence="1">
    <location>
        <begin position="70"/>
        <end position="92"/>
    </location>
</feature>
<feature type="compositionally biased region" description="Low complexity" evidence="1">
    <location>
        <begin position="1"/>
        <end position="11"/>
    </location>
</feature>
<evidence type="ECO:0000313" key="3">
    <source>
        <dbReference type="EMBL" id="NYF43511.1"/>
    </source>
</evidence>
<sequence>MNTGAGLARSTGRGGGRRRRRARPRALEISVGATALAVAVLALGRSMLAADPPPVPEAQKHLLAAPQQGAGNGRAVGVLPGGKAGSGNGSGDGAKADGPSKHSDPRAFAYFAAHKATKRVKDIRVVGGYLRIYTDLPDSADNSKQAIKLCETGLDYLVGELGSVNPVVFVQAKFGENGNPVLANILGPGDSDCRVTYPRPGG</sequence>
<feature type="compositionally biased region" description="Basic residues" evidence="1">
    <location>
        <begin position="15"/>
        <end position="24"/>
    </location>
</feature>
<comment type="caution">
    <text evidence="3">The sequence shown here is derived from an EMBL/GenBank/DDBJ whole genome shotgun (WGS) entry which is preliminary data.</text>
</comment>
<dbReference type="AlphaFoldDB" id="A0A852VAL0"/>
<dbReference type="RefSeq" id="WP_179827061.1">
    <property type="nucleotide sequence ID" value="NZ_JACCCO010000003.1"/>
</dbReference>
<keyword evidence="4" id="KW-1185">Reference proteome</keyword>
<name>A0A852VAL0_9ACTN</name>
<dbReference type="EMBL" id="JACCCO010000003">
    <property type="protein sequence ID" value="NYF43511.1"/>
    <property type="molecule type" value="Genomic_DNA"/>
</dbReference>
<evidence type="ECO:0000256" key="1">
    <source>
        <dbReference type="SAM" id="MobiDB-lite"/>
    </source>
</evidence>
<accession>A0A852VAL0</accession>
<gene>
    <name evidence="3" type="ORF">HDA43_005738</name>
</gene>
<feature type="region of interest" description="Disordered" evidence="1">
    <location>
        <begin position="70"/>
        <end position="101"/>
    </location>
</feature>